<dbReference type="Proteomes" id="UP000828390">
    <property type="component" value="Unassembled WGS sequence"/>
</dbReference>
<dbReference type="PANTHER" id="PTHR43521">
    <property type="entry name" value="ALPHA-AMINOADIPIC SEMIALDEHYDE DEHYDROGENASE"/>
    <property type="match status" value="1"/>
</dbReference>
<dbReference type="InterPro" id="IPR016162">
    <property type="entry name" value="Ald_DH_N"/>
</dbReference>
<feature type="domain" description="Aldehyde dehydrogenase" evidence="4">
    <location>
        <begin position="10"/>
        <end position="53"/>
    </location>
</feature>
<evidence type="ECO:0000256" key="2">
    <source>
        <dbReference type="ARBA" id="ARBA00023002"/>
    </source>
</evidence>
<dbReference type="Pfam" id="PF00171">
    <property type="entry name" value="Aldedh"/>
    <property type="match status" value="1"/>
</dbReference>
<sequence>MNYLDCVPGKGHALLEQWNPLGLVGVITAFNFPVAVYGWNSAIAMVCGNCLLW</sequence>
<dbReference type="GO" id="GO:0004029">
    <property type="term" value="F:aldehyde dehydrogenase (NAD+) activity"/>
    <property type="evidence" value="ECO:0007669"/>
    <property type="project" value="InterPro"/>
</dbReference>
<keyword evidence="2" id="KW-0560">Oxidoreductase</keyword>
<dbReference type="InterPro" id="IPR044638">
    <property type="entry name" value="ALDH7A1-like"/>
</dbReference>
<gene>
    <name evidence="5" type="ORF">DPMN_106390</name>
</gene>
<comment type="caution">
    <text evidence="5">The sequence shown here is derived from an EMBL/GenBank/DDBJ whole genome shotgun (WGS) entry which is preliminary data.</text>
</comment>
<evidence type="ECO:0000313" key="5">
    <source>
        <dbReference type="EMBL" id="KAH3833089.1"/>
    </source>
</evidence>
<comment type="similarity">
    <text evidence="1">Belongs to the aldehyde dehydrogenase family.</text>
</comment>
<name>A0A9D4K539_DREPO</name>
<dbReference type="PANTHER" id="PTHR43521:SF1">
    <property type="entry name" value="ALPHA-AMINOADIPIC SEMIALDEHYDE DEHYDROGENASE"/>
    <property type="match status" value="1"/>
</dbReference>
<dbReference type="InterPro" id="IPR015590">
    <property type="entry name" value="Aldehyde_DH_dom"/>
</dbReference>
<accession>A0A9D4K539</accession>
<organism evidence="5 6">
    <name type="scientific">Dreissena polymorpha</name>
    <name type="common">Zebra mussel</name>
    <name type="synonym">Mytilus polymorpha</name>
    <dbReference type="NCBI Taxonomy" id="45954"/>
    <lineage>
        <taxon>Eukaryota</taxon>
        <taxon>Metazoa</taxon>
        <taxon>Spiralia</taxon>
        <taxon>Lophotrochozoa</taxon>
        <taxon>Mollusca</taxon>
        <taxon>Bivalvia</taxon>
        <taxon>Autobranchia</taxon>
        <taxon>Heteroconchia</taxon>
        <taxon>Euheterodonta</taxon>
        <taxon>Imparidentia</taxon>
        <taxon>Neoheterodontei</taxon>
        <taxon>Myida</taxon>
        <taxon>Dreissenoidea</taxon>
        <taxon>Dreissenidae</taxon>
        <taxon>Dreissena</taxon>
    </lineage>
</organism>
<protein>
    <recommendedName>
        <fullName evidence="4">Aldehyde dehydrogenase domain-containing protein</fullName>
    </recommendedName>
</protein>
<keyword evidence="6" id="KW-1185">Reference proteome</keyword>
<dbReference type="Gene3D" id="3.40.605.10">
    <property type="entry name" value="Aldehyde Dehydrogenase, Chain A, domain 1"/>
    <property type="match status" value="1"/>
</dbReference>
<reference evidence="5" key="2">
    <citation type="submission" date="2020-11" db="EMBL/GenBank/DDBJ databases">
        <authorList>
            <person name="McCartney M.A."/>
            <person name="Auch B."/>
            <person name="Kono T."/>
            <person name="Mallez S."/>
            <person name="Becker A."/>
            <person name="Gohl D.M."/>
            <person name="Silverstein K.A.T."/>
            <person name="Koren S."/>
            <person name="Bechman K.B."/>
            <person name="Herman A."/>
            <person name="Abrahante J.E."/>
            <person name="Garbe J."/>
        </authorList>
    </citation>
    <scope>NUCLEOTIDE SEQUENCE</scope>
    <source>
        <strain evidence="5">Duluth1</strain>
        <tissue evidence="5">Whole animal</tissue>
    </source>
</reference>
<evidence type="ECO:0000313" key="6">
    <source>
        <dbReference type="Proteomes" id="UP000828390"/>
    </source>
</evidence>
<evidence type="ECO:0000256" key="1">
    <source>
        <dbReference type="ARBA" id="ARBA00009986"/>
    </source>
</evidence>
<evidence type="ECO:0000256" key="3">
    <source>
        <dbReference type="ARBA" id="ARBA00023027"/>
    </source>
</evidence>
<dbReference type="InterPro" id="IPR016161">
    <property type="entry name" value="Ald_DH/histidinol_DH"/>
</dbReference>
<reference evidence="5" key="1">
    <citation type="journal article" date="2019" name="bioRxiv">
        <title>The Genome of the Zebra Mussel, Dreissena polymorpha: A Resource for Invasive Species Research.</title>
        <authorList>
            <person name="McCartney M.A."/>
            <person name="Auch B."/>
            <person name="Kono T."/>
            <person name="Mallez S."/>
            <person name="Zhang Y."/>
            <person name="Obille A."/>
            <person name="Becker A."/>
            <person name="Abrahante J.E."/>
            <person name="Garbe J."/>
            <person name="Badalamenti J.P."/>
            <person name="Herman A."/>
            <person name="Mangelson H."/>
            <person name="Liachko I."/>
            <person name="Sullivan S."/>
            <person name="Sone E.D."/>
            <person name="Koren S."/>
            <person name="Silverstein K.A.T."/>
            <person name="Beckman K.B."/>
            <person name="Gohl D.M."/>
        </authorList>
    </citation>
    <scope>NUCLEOTIDE SEQUENCE</scope>
    <source>
        <strain evidence="5">Duluth1</strain>
        <tissue evidence="5">Whole animal</tissue>
    </source>
</reference>
<proteinExistence type="inferred from homology"/>
<dbReference type="SUPFAM" id="SSF53720">
    <property type="entry name" value="ALDH-like"/>
    <property type="match status" value="1"/>
</dbReference>
<dbReference type="AlphaFoldDB" id="A0A9D4K539"/>
<keyword evidence="3" id="KW-0520">NAD</keyword>
<evidence type="ECO:0000259" key="4">
    <source>
        <dbReference type="Pfam" id="PF00171"/>
    </source>
</evidence>
<dbReference type="EMBL" id="JAIWYP010000004">
    <property type="protein sequence ID" value="KAH3833089.1"/>
    <property type="molecule type" value="Genomic_DNA"/>
</dbReference>